<evidence type="ECO:0000313" key="2">
    <source>
        <dbReference type="EMBL" id="EFI83982.1"/>
    </source>
</evidence>
<dbReference type="PANTHER" id="PTHR36110">
    <property type="entry name" value="RING-CLEAVING DIOXYGENASE MHQE-RELATED"/>
    <property type="match status" value="1"/>
</dbReference>
<dbReference type="InterPro" id="IPR037523">
    <property type="entry name" value="VOC_core"/>
</dbReference>
<proteinExistence type="predicted"/>
<dbReference type="GO" id="GO:0004462">
    <property type="term" value="F:lactoylglutathione lyase activity"/>
    <property type="evidence" value="ECO:0007669"/>
    <property type="project" value="UniProtKB-EC"/>
</dbReference>
<dbReference type="Gene3D" id="3.10.180.10">
    <property type="entry name" value="2,3-Dihydroxybiphenyl 1,2-Dioxygenase, domain 1"/>
    <property type="match status" value="2"/>
</dbReference>
<dbReference type="RefSeq" id="WP_003757322.1">
    <property type="nucleotide sequence ID" value="NZ_GL538353.1"/>
</dbReference>
<keyword evidence="2" id="KW-0456">Lyase</keyword>
<gene>
    <name evidence="2" type="primary">gloA2</name>
    <name evidence="2" type="ORF">HMPREF0556_10535</name>
</gene>
<evidence type="ECO:0000259" key="1">
    <source>
        <dbReference type="PROSITE" id="PS51819"/>
    </source>
</evidence>
<dbReference type="EC" id="4.4.1.5" evidence="2"/>
<dbReference type="STRING" id="525367.HMPREF0556_10535"/>
<protein>
    <submittedName>
        <fullName evidence="2">Glyoxalase family protein</fullName>
        <ecNumber evidence="2">4.4.1.5</ecNumber>
    </submittedName>
</protein>
<dbReference type="eggNOG" id="COG0346">
    <property type="taxonomic scope" value="Bacteria"/>
</dbReference>
<sequence length="280" mass="31541">MEIAGLHHITAVTTDLEKNRFFYAEVLGLRTVKEADESEKFIYYGDALGTPGTLVAFVEEKEALPTIFGRNQISVIGFTVPSKASLVYFGKRFNEYDISYQSITEYGREGISLCDPDGLRVHLIVAENELLRPVHQLWEESPIPLEYQILGLGPVRFSIFKKMRTDDMLVKLFGYIRKGAYEEDEKYLTVFQSGPASEIHVESRPDLSVQPIGAGAVSHIAFRTSNEASLEQWQAYLKKKKIKHSEIKDHGAFQSIYFKETHGLLIEIATATPGFGLEAN</sequence>
<dbReference type="Proteomes" id="UP000010119">
    <property type="component" value="Unassembled WGS sequence"/>
</dbReference>
<evidence type="ECO:0000313" key="3">
    <source>
        <dbReference type="Proteomes" id="UP000010119"/>
    </source>
</evidence>
<dbReference type="PANTHER" id="PTHR36110:SF4">
    <property type="entry name" value="RING-CLEAVING DIOXYGENASE MHQA-RELATED"/>
    <property type="match status" value="1"/>
</dbReference>
<feature type="domain" description="VOC" evidence="1">
    <location>
        <begin position="151"/>
        <end position="271"/>
    </location>
</feature>
<dbReference type="HOGENOM" id="CLU_057821_0_0_9"/>
<dbReference type="InterPro" id="IPR004360">
    <property type="entry name" value="Glyas_Fos-R_dOase_dom"/>
</dbReference>
<keyword evidence="3" id="KW-1185">Reference proteome</keyword>
<dbReference type="InterPro" id="IPR052537">
    <property type="entry name" value="Extradiol_RC_dioxygenase"/>
</dbReference>
<dbReference type="SUPFAM" id="SSF54593">
    <property type="entry name" value="Glyoxalase/Bleomycin resistance protein/Dihydroxybiphenyl dioxygenase"/>
    <property type="match status" value="2"/>
</dbReference>
<organism evidence="2 3">
    <name type="scientific">Listeria grayi DSM 20601</name>
    <dbReference type="NCBI Taxonomy" id="525367"/>
    <lineage>
        <taxon>Bacteria</taxon>
        <taxon>Bacillati</taxon>
        <taxon>Bacillota</taxon>
        <taxon>Bacilli</taxon>
        <taxon>Bacillales</taxon>
        <taxon>Listeriaceae</taxon>
        <taxon>Listeria</taxon>
    </lineage>
</organism>
<dbReference type="PROSITE" id="PS51819">
    <property type="entry name" value="VOC"/>
    <property type="match status" value="2"/>
</dbReference>
<accession>D7UW28</accession>
<name>D7UW28_LISGR</name>
<feature type="domain" description="VOC" evidence="1">
    <location>
        <begin position="5"/>
        <end position="126"/>
    </location>
</feature>
<dbReference type="InterPro" id="IPR029068">
    <property type="entry name" value="Glyas_Bleomycin-R_OHBP_Dase"/>
</dbReference>
<dbReference type="AlphaFoldDB" id="D7UW28"/>
<reference evidence="2" key="1">
    <citation type="submission" date="2010-06" db="EMBL/GenBank/DDBJ databases">
        <authorList>
            <person name="Muzny D."/>
            <person name="Qin X."/>
            <person name="Buhay C."/>
            <person name="Dugan-Rocha S."/>
            <person name="Ding Y."/>
            <person name="Chen G."/>
            <person name="Hawes A."/>
            <person name="Holder M."/>
            <person name="Jhangiani S."/>
            <person name="Johnson A."/>
            <person name="Khan Z."/>
            <person name="Li Z."/>
            <person name="Liu W."/>
            <person name="Liu X."/>
            <person name="Perez L."/>
            <person name="Shen H."/>
            <person name="Wang Q."/>
            <person name="Watt J."/>
            <person name="Xi L."/>
            <person name="Xin Y."/>
            <person name="Zhou J."/>
            <person name="Deng J."/>
            <person name="Jiang H."/>
            <person name="Liu Y."/>
            <person name="Qu J."/>
            <person name="Song X.-Z."/>
            <person name="Zhang L."/>
            <person name="Villasana D."/>
            <person name="Johnson A."/>
            <person name="Liu J."/>
            <person name="Liyanage D."/>
            <person name="Lorensuhewa L."/>
            <person name="Robinson T."/>
            <person name="Song A."/>
            <person name="Song B.-B."/>
            <person name="Dinh H."/>
            <person name="Thornton R."/>
            <person name="Coyle M."/>
            <person name="Francisco L."/>
            <person name="Jackson L."/>
            <person name="Javaid M."/>
            <person name="Korchina V."/>
            <person name="Kovar C."/>
            <person name="Mata R."/>
            <person name="Mathew T."/>
            <person name="Ngo R."/>
            <person name="Nguyen L."/>
            <person name="Nguyen N."/>
            <person name="Okwuonu G."/>
            <person name="Ongeri F."/>
            <person name="Pham C."/>
            <person name="Simmons D."/>
            <person name="Wilczek-Boney K."/>
            <person name="Hale W."/>
            <person name="Jakkamsetti A."/>
            <person name="Pham P."/>
            <person name="Ruth R."/>
            <person name="San Lucas F."/>
            <person name="Warren J."/>
            <person name="Zhang J."/>
            <person name="Zhao Z."/>
            <person name="Zhou C."/>
            <person name="Zhu D."/>
            <person name="Lee S."/>
            <person name="Bess C."/>
            <person name="Blankenburg K."/>
            <person name="Forbes L."/>
            <person name="Fu Q."/>
            <person name="Gubbala S."/>
            <person name="Hirani K."/>
            <person name="Jayaseelan J.C."/>
            <person name="Lara F."/>
            <person name="Munidasa M."/>
            <person name="Palculict T."/>
            <person name="Patil S."/>
            <person name="Pu L.-L."/>
            <person name="Saada N."/>
            <person name="Tang L."/>
            <person name="Weissenberger G."/>
            <person name="Zhu Y."/>
            <person name="Hemphill L."/>
            <person name="Shang Y."/>
            <person name="Youmans B."/>
            <person name="Ayvaz T."/>
            <person name="Ross M."/>
            <person name="Santibanez J."/>
            <person name="Aqrawi P."/>
            <person name="Gross S."/>
            <person name="Joshi V."/>
            <person name="Fowler G."/>
            <person name="Nazareth L."/>
            <person name="Reid J."/>
            <person name="Worley K."/>
            <person name="Petrosino J."/>
            <person name="Highlander S."/>
            <person name="Gibbs R."/>
        </authorList>
    </citation>
    <scope>NUCLEOTIDE SEQUENCE [LARGE SCALE GENOMIC DNA]</scope>
    <source>
        <strain evidence="2">DSM 20601</strain>
    </source>
</reference>
<dbReference type="EMBL" id="ACCR02000003">
    <property type="protein sequence ID" value="EFI83982.1"/>
    <property type="molecule type" value="Genomic_DNA"/>
</dbReference>
<dbReference type="Pfam" id="PF00903">
    <property type="entry name" value="Glyoxalase"/>
    <property type="match status" value="1"/>
</dbReference>
<comment type="caution">
    <text evidence="2">The sequence shown here is derived from an EMBL/GenBank/DDBJ whole genome shotgun (WGS) entry which is preliminary data.</text>
</comment>